<keyword evidence="2" id="KW-0238">DNA-binding</keyword>
<dbReference type="EMBL" id="JBHSDK010000009">
    <property type="protein sequence ID" value="MFC4334781.1"/>
    <property type="molecule type" value="Genomic_DNA"/>
</dbReference>
<protein>
    <submittedName>
        <fullName evidence="5">GlxA family transcriptional regulator</fullName>
    </submittedName>
</protein>
<dbReference type="InterPro" id="IPR018062">
    <property type="entry name" value="HTH_AraC-typ_CS"/>
</dbReference>
<dbReference type="Proteomes" id="UP001595823">
    <property type="component" value="Unassembled WGS sequence"/>
</dbReference>
<dbReference type="RefSeq" id="WP_380618812.1">
    <property type="nucleotide sequence ID" value="NZ_JBHSDK010000009.1"/>
</dbReference>
<dbReference type="SUPFAM" id="SSF52317">
    <property type="entry name" value="Class I glutamine amidotransferase-like"/>
    <property type="match status" value="1"/>
</dbReference>
<comment type="caution">
    <text evidence="5">The sequence shown here is derived from an EMBL/GenBank/DDBJ whole genome shotgun (WGS) entry which is preliminary data.</text>
</comment>
<dbReference type="Gene3D" id="1.10.10.60">
    <property type="entry name" value="Homeodomain-like"/>
    <property type="match status" value="1"/>
</dbReference>
<dbReference type="InterPro" id="IPR009057">
    <property type="entry name" value="Homeodomain-like_sf"/>
</dbReference>
<feature type="domain" description="HTH araC/xylS-type" evidence="4">
    <location>
        <begin position="207"/>
        <end position="305"/>
    </location>
</feature>
<dbReference type="PROSITE" id="PS01124">
    <property type="entry name" value="HTH_ARAC_FAMILY_2"/>
    <property type="match status" value="1"/>
</dbReference>
<dbReference type="Pfam" id="PF12833">
    <property type="entry name" value="HTH_18"/>
    <property type="match status" value="1"/>
</dbReference>
<keyword evidence="6" id="KW-1185">Reference proteome</keyword>
<evidence type="ECO:0000256" key="3">
    <source>
        <dbReference type="ARBA" id="ARBA00023163"/>
    </source>
</evidence>
<sequence>MDHRRVAVAVSEGPLHPWAQYELGVVASVFGTPQPDLSDQWYELVVCEPGMSWSPLEEAGTVFVPSVTGGCLTPEKPLADNVIQALRNAYQSGARMVGLCDGTFALAQAGLLKGRRVAVHWEHEAELRRLHPEVDIDSGRLFIDDGDIVTSAGMSAALDLSVHLVATDFGVSVANELARRLVLPPLRDGSHAQRSVGVERRPDEGIGGTLEWARTRLERRIDITDLARHAKVSPRTFFRRLEEATGQTPMKWLLRQRLAMAKELLESTALPVEAVARRCGLGTAANLRRHFQRVEGTSPTAYRKAFASAGSA</sequence>
<dbReference type="PANTHER" id="PTHR43130">
    <property type="entry name" value="ARAC-FAMILY TRANSCRIPTIONAL REGULATOR"/>
    <property type="match status" value="1"/>
</dbReference>
<keyword evidence="3" id="KW-0804">Transcription</keyword>
<name>A0ABV8TWM7_9ACTN</name>
<dbReference type="Pfam" id="PF01965">
    <property type="entry name" value="DJ-1_PfpI"/>
    <property type="match status" value="1"/>
</dbReference>
<gene>
    <name evidence="5" type="ORF">ACFPET_06180</name>
</gene>
<dbReference type="InterPro" id="IPR018060">
    <property type="entry name" value="HTH_AraC"/>
</dbReference>
<dbReference type="SMART" id="SM00342">
    <property type="entry name" value="HTH_ARAC"/>
    <property type="match status" value="1"/>
</dbReference>
<dbReference type="PANTHER" id="PTHR43130:SF3">
    <property type="entry name" value="HTH-TYPE TRANSCRIPTIONAL REGULATOR RV1931C"/>
    <property type="match status" value="1"/>
</dbReference>
<reference evidence="6" key="1">
    <citation type="journal article" date="2019" name="Int. J. Syst. Evol. Microbiol.">
        <title>The Global Catalogue of Microorganisms (GCM) 10K type strain sequencing project: providing services to taxonomists for standard genome sequencing and annotation.</title>
        <authorList>
            <consortium name="The Broad Institute Genomics Platform"/>
            <consortium name="The Broad Institute Genome Sequencing Center for Infectious Disease"/>
            <person name="Wu L."/>
            <person name="Ma J."/>
        </authorList>
    </citation>
    <scope>NUCLEOTIDE SEQUENCE [LARGE SCALE GENOMIC DNA]</scope>
    <source>
        <strain evidence="6">IBRC-M 10908</strain>
    </source>
</reference>
<dbReference type="Gene3D" id="3.40.50.880">
    <property type="match status" value="1"/>
</dbReference>
<dbReference type="CDD" id="cd03137">
    <property type="entry name" value="GATase1_AraC_1"/>
    <property type="match status" value="1"/>
</dbReference>
<accession>A0ABV8TWM7</accession>
<keyword evidence="1" id="KW-0805">Transcription regulation</keyword>
<evidence type="ECO:0000256" key="2">
    <source>
        <dbReference type="ARBA" id="ARBA00023125"/>
    </source>
</evidence>
<dbReference type="InterPro" id="IPR002818">
    <property type="entry name" value="DJ-1/PfpI"/>
</dbReference>
<evidence type="ECO:0000313" key="5">
    <source>
        <dbReference type="EMBL" id="MFC4334781.1"/>
    </source>
</evidence>
<dbReference type="SUPFAM" id="SSF46689">
    <property type="entry name" value="Homeodomain-like"/>
    <property type="match status" value="2"/>
</dbReference>
<evidence type="ECO:0000313" key="6">
    <source>
        <dbReference type="Proteomes" id="UP001595823"/>
    </source>
</evidence>
<dbReference type="InterPro" id="IPR029062">
    <property type="entry name" value="Class_I_gatase-like"/>
</dbReference>
<evidence type="ECO:0000259" key="4">
    <source>
        <dbReference type="PROSITE" id="PS01124"/>
    </source>
</evidence>
<dbReference type="PROSITE" id="PS00041">
    <property type="entry name" value="HTH_ARAC_FAMILY_1"/>
    <property type="match status" value="1"/>
</dbReference>
<proteinExistence type="predicted"/>
<dbReference type="InterPro" id="IPR052158">
    <property type="entry name" value="INH-QAR"/>
</dbReference>
<evidence type="ECO:0000256" key="1">
    <source>
        <dbReference type="ARBA" id="ARBA00023015"/>
    </source>
</evidence>
<organism evidence="5 6">
    <name type="scientific">Salininema proteolyticum</name>
    <dbReference type="NCBI Taxonomy" id="1607685"/>
    <lineage>
        <taxon>Bacteria</taxon>
        <taxon>Bacillati</taxon>
        <taxon>Actinomycetota</taxon>
        <taxon>Actinomycetes</taxon>
        <taxon>Glycomycetales</taxon>
        <taxon>Glycomycetaceae</taxon>
        <taxon>Salininema</taxon>
    </lineage>
</organism>